<dbReference type="InterPro" id="IPR002717">
    <property type="entry name" value="HAT_MYST-type"/>
</dbReference>
<feature type="compositionally biased region" description="Low complexity" evidence="6">
    <location>
        <begin position="118"/>
        <end position="141"/>
    </location>
</feature>
<comment type="similarity">
    <text evidence="1">Belongs to the MYST (SAS/MOZ) family.</text>
</comment>
<gene>
    <name evidence="8" type="ORF">CAEBREN_30790</name>
</gene>
<dbReference type="Pfam" id="PF17772">
    <property type="entry name" value="zf-MYST"/>
    <property type="match status" value="1"/>
</dbReference>
<reference evidence="9" key="1">
    <citation type="submission" date="2011-07" db="EMBL/GenBank/DDBJ databases">
        <authorList>
            <consortium name="Caenorhabditis brenneri Sequencing and Analysis Consortium"/>
            <person name="Wilson R.K."/>
        </authorList>
    </citation>
    <scope>NUCLEOTIDE SEQUENCE [LARGE SCALE GENOMIC DNA]</scope>
    <source>
        <strain evidence="9">PB2801</strain>
    </source>
</reference>
<dbReference type="InterPro" id="IPR016181">
    <property type="entry name" value="Acyl_CoA_acyltransferase"/>
</dbReference>
<feature type="region of interest" description="Disordered" evidence="6">
    <location>
        <begin position="1"/>
        <end position="149"/>
    </location>
</feature>
<dbReference type="GO" id="GO:0003712">
    <property type="term" value="F:transcription coregulator activity"/>
    <property type="evidence" value="ECO:0007669"/>
    <property type="project" value="TreeGrafter"/>
</dbReference>
<evidence type="ECO:0000256" key="1">
    <source>
        <dbReference type="ARBA" id="ARBA00010107"/>
    </source>
</evidence>
<evidence type="ECO:0000259" key="7">
    <source>
        <dbReference type="PROSITE" id="PS51726"/>
    </source>
</evidence>
<evidence type="ECO:0000256" key="3">
    <source>
        <dbReference type="ARBA" id="ARBA00022679"/>
    </source>
</evidence>
<dbReference type="HOGENOM" id="CLU_495429_0_0_1"/>
<dbReference type="OrthoDB" id="5875435at2759"/>
<dbReference type="AlphaFoldDB" id="G0NQN3"/>
<feature type="domain" description="MYST-type HAT" evidence="7">
    <location>
        <begin position="211"/>
        <end position="503"/>
    </location>
</feature>
<feature type="active site" description="Proton donor/acceptor" evidence="5">
    <location>
        <position position="389"/>
    </location>
</feature>
<feature type="compositionally biased region" description="Acidic residues" evidence="6">
    <location>
        <begin position="524"/>
        <end position="536"/>
    </location>
</feature>
<dbReference type="PANTHER" id="PTHR10615:SF217">
    <property type="entry name" value="HISTONE ACETYLTRANSFERASE"/>
    <property type="match status" value="1"/>
</dbReference>
<dbReference type="EC" id="2.3.1.48" evidence="2"/>
<dbReference type="SUPFAM" id="SSF55729">
    <property type="entry name" value="Acyl-CoA N-acyltransferases (Nat)"/>
    <property type="match status" value="1"/>
</dbReference>
<dbReference type="GO" id="GO:0003682">
    <property type="term" value="F:chromatin binding"/>
    <property type="evidence" value="ECO:0007669"/>
    <property type="project" value="TreeGrafter"/>
</dbReference>
<name>G0NQN3_CAEBE</name>
<keyword evidence="9" id="KW-1185">Reference proteome</keyword>
<dbReference type="Gene3D" id="1.10.10.10">
    <property type="entry name" value="Winged helix-like DNA-binding domain superfamily/Winged helix DNA-binding domain"/>
    <property type="match status" value="1"/>
</dbReference>
<organism evidence="9">
    <name type="scientific">Caenorhabditis brenneri</name>
    <name type="common">Nematode worm</name>
    <dbReference type="NCBI Taxonomy" id="135651"/>
    <lineage>
        <taxon>Eukaryota</taxon>
        <taxon>Metazoa</taxon>
        <taxon>Ecdysozoa</taxon>
        <taxon>Nematoda</taxon>
        <taxon>Chromadorea</taxon>
        <taxon>Rhabditida</taxon>
        <taxon>Rhabditina</taxon>
        <taxon>Rhabditomorpha</taxon>
        <taxon>Rhabditoidea</taxon>
        <taxon>Rhabditidae</taxon>
        <taxon>Peloderinae</taxon>
        <taxon>Caenorhabditis</taxon>
    </lineage>
</organism>
<feature type="region of interest" description="Disordered" evidence="6">
    <location>
        <begin position="524"/>
        <end position="550"/>
    </location>
</feature>
<dbReference type="GO" id="GO:0010484">
    <property type="term" value="F:histone H3 acetyltransferase activity"/>
    <property type="evidence" value="ECO:0007669"/>
    <property type="project" value="TreeGrafter"/>
</dbReference>
<dbReference type="GO" id="GO:0005634">
    <property type="term" value="C:nucleus"/>
    <property type="evidence" value="ECO:0007669"/>
    <property type="project" value="TreeGrafter"/>
</dbReference>
<dbReference type="STRING" id="135651.G0NQN3"/>
<accession>G0NQN3</accession>
<proteinExistence type="inferred from homology"/>
<evidence type="ECO:0000256" key="6">
    <source>
        <dbReference type="SAM" id="MobiDB-lite"/>
    </source>
</evidence>
<feature type="compositionally biased region" description="Acidic residues" evidence="6">
    <location>
        <begin position="12"/>
        <end position="21"/>
    </location>
</feature>
<feature type="compositionally biased region" description="Basic residues" evidence="6">
    <location>
        <begin position="540"/>
        <end position="550"/>
    </location>
</feature>
<dbReference type="InterPro" id="IPR050603">
    <property type="entry name" value="MYST_HAT"/>
</dbReference>
<keyword evidence="4" id="KW-0007">Acetylation</keyword>
<feature type="compositionally biased region" description="Polar residues" evidence="6">
    <location>
        <begin position="56"/>
        <end position="76"/>
    </location>
</feature>
<dbReference type="GO" id="GO:0070776">
    <property type="term" value="C:MOZ/MORF histone acetyltransferase complex"/>
    <property type="evidence" value="ECO:0007669"/>
    <property type="project" value="TreeGrafter"/>
</dbReference>
<dbReference type="PROSITE" id="PS51726">
    <property type="entry name" value="MYST_HAT"/>
    <property type="match status" value="1"/>
</dbReference>
<dbReference type="Gene3D" id="3.30.60.60">
    <property type="entry name" value="N-acetyl transferase-like"/>
    <property type="match status" value="1"/>
</dbReference>
<evidence type="ECO:0000313" key="8">
    <source>
        <dbReference type="EMBL" id="EGT35785.1"/>
    </source>
</evidence>
<dbReference type="Proteomes" id="UP000008068">
    <property type="component" value="Unassembled WGS sequence"/>
</dbReference>
<sequence length="550" mass="62485">MDARGITHDDEFVANDDEEMEGGSRQTPQRSNVKKENEATELDSDDDEAPEEPEQVYNTQNLIKMQVPQSQNSNDLNADGTGPGCSDASTVPQIRVSQRVKDRNADGSAPGPSNAPARVQSLPPRQQSRPPASPSPSTTTSENEEEENYSIVRGPLQVQEGLGEFTSVVVVKSIPPEARRLFEEAAKQTTKQWNMSHKDLAEVYSVLKPETEARLPRKIHFSKFLMETVYGSPFPREYRHAKTLYICEFCMFYAREDRVMKMHAGGKCQWRAPPGVEIYRKDNISIFEVDGHKQKRYCESLCLLSRCFLESKTNFWDTDSFFFYIITENDEVGCHFAGYFSKVKYEGEKHNVNCIVALPCYQAKGYGRFLIDVSYALSRKQENWIAGPELPFSELGERAYASYWKTAVAKALADFKEDIEGRSGDGISVVDITHATGINVHDVLKTLNDLKWIKLERGEKKKEKTNVVNFGWDVNWKAVEDIIQQVRTSTRPQFDENFLDWTPTIRTLAMDGFVDPNAVDDGVEVEVEEPEEEEEPVVVKNKKKNNNKKK</sequence>
<dbReference type="EMBL" id="GL379926">
    <property type="protein sequence ID" value="EGT35785.1"/>
    <property type="molecule type" value="Genomic_DNA"/>
</dbReference>
<feature type="compositionally biased region" description="Basic and acidic residues" evidence="6">
    <location>
        <begin position="1"/>
        <end position="11"/>
    </location>
</feature>
<dbReference type="PANTHER" id="PTHR10615">
    <property type="entry name" value="HISTONE ACETYLTRANSFERASE"/>
    <property type="match status" value="1"/>
</dbReference>
<dbReference type="InterPro" id="IPR040706">
    <property type="entry name" value="Zf-MYST"/>
</dbReference>
<dbReference type="Pfam" id="PF01853">
    <property type="entry name" value="MOZ_SAS"/>
    <property type="match status" value="1"/>
</dbReference>
<feature type="compositionally biased region" description="Polar residues" evidence="6">
    <location>
        <begin position="87"/>
        <end position="96"/>
    </location>
</feature>
<protein>
    <recommendedName>
        <fullName evidence="2">histone acetyltransferase</fullName>
        <ecNumber evidence="2">2.3.1.48</ecNumber>
    </recommendedName>
</protein>
<dbReference type="eggNOG" id="KOG2747">
    <property type="taxonomic scope" value="Eukaryota"/>
</dbReference>
<keyword evidence="3" id="KW-0808">Transferase</keyword>
<evidence type="ECO:0000313" key="9">
    <source>
        <dbReference type="Proteomes" id="UP000008068"/>
    </source>
</evidence>
<evidence type="ECO:0000256" key="4">
    <source>
        <dbReference type="ARBA" id="ARBA00022990"/>
    </source>
</evidence>
<dbReference type="InterPro" id="IPR036388">
    <property type="entry name" value="WH-like_DNA-bd_sf"/>
</dbReference>
<feature type="compositionally biased region" description="Acidic residues" evidence="6">
    <location>
        <begin position="39"/>
        <end position="54"/>
    </location>
</feature>
<dbReference type="InParanoid" id="G0NQN3"/>
<evidence type="ECO:0000256" key="5">
    <source>
        <dbReference type="PIRSR" id="PIRSR602717-51"/>
    </source>
</evidence>
<dbReference type="Gene3D" id="3.40.630.30">
    <property type="match status" value="1"/>
</dbReference>
<dbReference type="GO" id="GO:0006357">
    <property type="term" value="P:regulation of transcription by RNA polymerase II"/>
    <property type="evidence" value="ECO:0007669"/>
    <property type="project" value="TreeGrafter"/>
</dbReference>
<evidence type="ECO:0000256" key="2">
    <source>
        <dbReference type="ARBA" id="ARBA00013184"/>
    </source>
</evidence>